<protein>
    <submittedName>
        <fullName evidence="2">Uncharacterized protein</fullName>
    </submittedName>
</protein>
<evidence type="ECO:0000256" key="1">
    <source>
        <dbReference type="SAM" id="MobiDB-lite"/>
    </source>
</evidence>
<dbReference type="Proteomes" id="UP000060787">
    <property type="component" value="Chromosome"/>
</dbReference>
<name>A0A0S2FDB3_LYSAN</name>
<feature type="region of interest" description="Disordered" evidence="1">
    <location>
        <begin position="1"/>
        <end position="78"/>
    </location>
</feature>
<reference evidence="2 3" key="1">
    <citation type="journal article" date="2015" name="BMC Genomics">
        <title>Comparative genomics and metabolic profiling of the genus Lysobacter.</title>
        <authorList>
            <person name="de Bruijn I."/>
            <person name="Cheng X."/>
            <person name="de Jager V."/>
            <person name="Exposito R.G."/>
            <person name="Watrous J."/>
            <person name="Patel N."/>
            <person name="Postma J."/>
            <person name="Dorrestein P.C."/>
            <person name="Kobayashi D."/>
            <person name="Raaijmakers J.M."/>
        </authorList>
    </citation>
    <scope>NUCLEOTIDE SEQUENCE [LARGE SCALE GENOMIC DNA]</scope>
    <source>
        <strain evidence="2 3">76</strain>
    </source>
</reference>
<gene>
    <name evidence="2" type="ORF">LA76x_3366</name>
</gene>
<accession>A0A0S2FDB3</accession>
<keyword evidence="3" id="KW-1185">Reference proteome</keyword>
<sequence length="78" mass="8383">MGNNSNGNPHEGGQQEGRDMRSSQGRPPHGQGHQPLPGENPPQEGEHKKRKVQNADLPPGEGHQPLPGEDAQDTAPKR</sequence>
<evidence type="ECO:0000313" key="2">
    <source>
        <dbReference type="EMBL" id="ALN81492.1"/>
    </source>
</evidence>
<dbReference type="RefSeq" id="WP_057918521.1">
    <property type="nucleotide sequence ID" value="NZ_CP011129.1"/>
</dbReference>
<dbReference type="STRING" id="84531.LA76x_3366"/>
<evidence type="ECO:0000313" key="3">
    <source>
        <dbReference type="Proteomes" id="UP000060787"/>
    </source>
</evidence>
<dbReference type="EMBL" id="CP011129">
    <property type="protein sequence ID" value="ALN81492.1"/>
    <property type="molecule type" value="Genomic_DNA"/>
</dbReference>
<organism evidence="2 3">
    <name type="scientific">Lysobacter antibioticus</name>
    <dbReference type="NCBI Taxonomy" id="84531"/>
    <lineage>
        <taxon>Bacteria</taxon>
        <taxon>Pseudomonadati</taxon>
        <taxon>Pseudomonadota</taxon>
        <taxon>Gammaproteobacteria</taxon>
        <taxon>Lysobacterales</taxon>
        <taxon>Lysobacteraceae</taxon>
        <taxon>Lysobacter</taxon>
    </lineage>
</organism>
<dbReference type="KEGG" id="lab:LA76x_3366"/>
<feature type="compositionally biased region" description="Low complexity" evidence="1">
    <location>
        <begin position="24"/>
        <end position="37"/>
    </location>
</feature>
<proteinExistence type="predicted"/>
<dbReference type="AlphaFoldDB" id="A0A0S2FDB3"/>
<dbReference type="PATRIC" id="fig|84531.8.peg.3380"/>